<evidence type="ECO:0000259" key="10">
    <source>
        <dbReference type="Pfam" id="PF02836"/>
    </source>
</evidence>
<dbReference type="InterPro" id="IPR023232">
    <property type="entry name" value="Glyco_hydro_2_AS"/>
</dbReference>
<sequence>MLIVNLLHLIAACLFAGVNAGYLYPRESEFREMKSLDGFWDFYIPPKFLQNSFCHEQEDLPHFGLKSGHGKLLRMPVPASFNDITVDVDLRDYVGIVWYERSFFVPSSWKNQRVFIRFASVNYMSSVWVNGNFAVGHEGGHLPFEADISSLLNFGKSNRVTVSVSNVLSNVTVPQGHLLELNTSTEPRVVQTYSFDFFNYAGIHRPVVLYAVPTTHISDINITSSVSAQNDVYNASLSYAVNVDGDAFDVECRINLIDGDGVVRVSQHEGCQGVIFISKAMLWWPIFMSPSPGHQYTFEVKLINTEGVVVDIYRLPIGIREVKMRGNSILMNGQPVYIRGVGKHEDADIRGRGFDLPIMARDVELMKWMGVNCYRTSHYPYSEESMQLADREGFMVIDEAPAVNIEYFSEELKLKHERVLAELIRRDKNHASVIMWSISNEPRTQFNQSEPYFRYLRDSVRAMDPTRPITIVIFKSVELEFSGHLCDVLCLNRYNGWYLNEGHLEAIAPAVIDEVRAWYKKYGKPVIMAEYGGDTMIGLHRLPSFIWSEEYQEDLMSEHFKAFDVLRSEGIFIGEMIWNFADFMTSQKYIRVGGNRKGVFTRDRQPKAGAFVLRQRYLELAHELDHASLPTKRYVSTLVHSPINIADCPK</sequence>
<dbReference type="InterPro" id="IPR023230">
    <property type="entry name" value="Glyco_hydro_2_CS"/>
</dbReference>
<dbReference type="EC" id="3.2.1.31" evidence="3 7"/>
<keyword evidence="7" id="KW-0458">Lysosome</keyword>
<feature type="chain" id="PRO_5035920484" description="Beta-glucuronidase" evidence="8">
    <location>
        <begin position="21"/>
        <end position="650"/>
    </location>
</feature>
<reference evidence="12 13" key="1">
    <citation type="submission" date="2020-04" db="EMBL/GenBank/DDBJ databases">
        <authorList>
            <person name="Alioto T."/>
            <person name="Alioto T."/>
            <person name="Gomez Garrido J."/>
        </authorList>
    </citation>
    <scope>NUCLEOTIDE SEQUENCE [LARGE SCALE GENOMIC DNA]</scope>
</reference>
<comment type="caution">
    <text evidence="12">The sequence shown here is derived from an EMBL/GenBank/DDBJ whole genome shotgun (WGS) entry which is preliminary data.</text>
</comment>
<evidence type="ECO:0000256" key="6">
    <source>
        <dbReference type="ARBA" id="ARBA00023295"/>
    </source>
</evidence>
<evidence type="ECO:0000256" key="4">
    <source>
        <dbReference type="ARBA" id="ARBA00016205"/>
    </source>
</evidence>
<keyword evidence="13" id="KW-1185">Reference proteome</keyword>
<dbReference type="NCBIfam" id="NF007538">
    <property type="entry name" value="PRK10150.1"/>
    <property type="match status" value="1"/>
</dbReference>
<keyword evidence="8" id="KW-0732">Signal</keyword>
<dbReference type="InterPro" id="IPR006102">
    <property type="entry name" value="Ig-like_GH2"/>
</dbReference>
<dbReference type="InterPro" id="IPR006103">
    <property type="entry name" value="Glyco_hydro_2_cat"/>
</dbReference>
<dbReference type="PROSITE" id="PS00608">
    <property type="entry name" value="GLYCOSYL_HYDROL_F2_2"/>
    <property type="match status" value="1"/>
</dbReference>
<proteinExistence type="inferred from homology"/>
<dbReference type="Pfam" id="PF02837">
    <property type="entry name" value="Glyco_hydro_2_N"/>
    <property type="match status" value="1"/>
</dbReference>
<dbReference type="PROSITE" id="PS00719">
    <property type="entry name" value="GLYCOSYL_HYDROL_F2_1"/>
    <property type="match status" value="1"/>
</dbReference>
<evidence type="ECO:0000259" key="11">
    <source>
        <dbReference type="Pfam" id="PF02837"/>
    </source>
</evidence>
<dbReference type="InterPro" id="IPR036156">
    <property type="entry name" value="Beta-gal/glucu_dom_sf"/>
</dbReference>
<feature type="domain" description="Glycoside hydrolase family 2 catalytic" evidence="10">
    <location>
        <begin position="322"/>
        <end position="620"/>
    </location>
</feature>
<dbReference type="Pfam" id="PF00703">
    <property type="entry name" value="Glyco_hydro_2"/>
    <property type="match status" value="1"/>
</dbReference>
<dbReference type="InterPro" id="IPR017853">
    <property type="entry name" value="GH"/>
</dbReference>
<dbReference type="Gene3D" id="3.20.20.80">
    <property type="entry name" value="Glycosidases"/>
    <property type="match status" value="1"/>
</dbReference>
<dbReference type="InterPro" id="IPR013783">
    <property type="entry name" value="Ig-like_fold"/>
</dbReference>
<evidence type="ECO:0000256" key="7">
    <source>
        <dbReference type="RuleBase" id="RU361154"/>
    </source>
</evidence>
<evidence type="ECO:0000259" key="9">
    <source>
        <dbReference type="Pfam" id="PF00703"/>
    </source>
</evidence>
<organism evidence="12 13">
    <name type="scientific">Cloeon dipterum</name>
    <dbReference type="NCBI Taxonomy" id="197152"/>
    <lineage>
        <taxon>Eukaryota</taxon>
        <taxon>Metazoa</taxon>
        <taxon>Ecdysozoa</taxon>
        <taxon>Arthropoda</taxon>
        <taxon>Hexapoda</taxon>
        <taxon>Insecta</taxon>
        <taxon>Pterygota</taxon>
        <taxon>Palaeoptera</taxon>
        <taxon>Ephemeroptera</taxon>
        <taxon>Pisciforma</taxon>
        <taxon>Baetidae</taxon>
        <taxon>Cloeon</taxon>
    </lineage>
</organism>
<keyword evidence="6 7" id="KW-0326">Glycosidase</keyword>
<dbReference type="EMBL" id="CADEPI010000281">
    <property type="protein sequence ID" value="CAB3382735.1"/>
    <property type="molecule type" value="Genomic_DNA"/>
</dbReference>
<dbReference type="GO" id="GO:0030246">
    <property type="term" value="F:carbohydrate binding"/>
    <property type="evidence" value="ECO:0007669"/>
    <property type="project" value="TreeGrafter"/>
</dbReference>
<dbReference type="GO" id="GO:0004566">
    <property type="term" value="F:beta-glucuronidase activity"/>
    <property type="evidence" value="ECO:0007669"/>
    <property type="project" value="UniProtKB-EC"/>
</dbReference>
<evidence type="ECO:0000256" key="8">
    <source>
        <dbReference type="SAM" id="SignalP"/>
    </source>
</evidence>
<dbReference type="FunFam" id="3.20.20.80:FF:000080">
    <property type="entry name" value="Beta-glucuronidase UidA"/>
    <property type="match status" value="1"/>
</dbReference>
<dbReference type="Gene3D" id="2.60.120.260">
    <property type="entry name" value="Galactose-binding domain-like"/>
    <property type="match status" value="1"/>
</dbReference>
<feature type="domain" description="Glycosyl hydrolases family 2 sugar binding" evidence="11">
    <location>
        <begin position="85"/>
        <end position="213"/>
    </location>
</feature>
<dbReference type="Gene3D" id="2.60.40.10">
    <property type="entry name" value="Immunoglobulins"/>
    <property type="match status" value="1"/>
</dbReference>
<dbReference type="OrthoDB" id="408532at2759"/>
<evidence type="ECO:0000256" key="1">
    <source>
        <dbReference type="ARBA" id="ARBA00003025"/>
    </source>
</evidence>
<dbReference type="PANTHER" id="PTHR10066:SF67">
    <property type="entry name" value="BETA-GLUCURONIDASE"/>
    <property type="match status" value="1"/>
</dbReference>
<feature type="signal peptide" evidence="8">
    <location>
        <begin position="1"/>
        <end position="20"/>
    </location>
</feature>
<dbReference type="Proteomes" id="UP000494165">
    <property type="component" value="Unassembled WGS sequence"/>
</dbReference>
<dbReference type="PRINTS" id="PR00132">
    <property type="entry name" value="GLHYDRLASE2"/>
</dbReference>
<dbReference type="SUPFAM" id="SSF51445">
    <property type="entry name" value="(Trans)glycosidases"/>
    <property type="match status" value="1"/>
</dbReference>
<keyword evidence="5 7" id="KW-0378">Hydrolase</keyword>
<comment type="function">
    <text evidence="1 7">Plays an important role in the degradation of dermatan and keratan sulfates.</text>
</comment>
<dbReference type="AlphaFoldDB" id="A0A8S1DNS9"/>
<dbReference type="InterPro" id="IPR006104">
    <property type="entry name" value="Glyco_hydro_2_N"/>
</dbReference>
<name>A0A8S1DNS9_9INSE</name>
<dbReference type="SUPFAM" id="SSF49785">
    <property type="entry name" value="Galactose-binding domain-like"/>
    <property type="match status" value="1"/>
</dbReference>
<evidence type="ECO:0000256" key="5">
    <source>
        <dbReference type="ARBA" id="ARBA00022801"/>
    </source>
</evidence>
<comment type="subunit">
    <text evidence="7">Homotetramer.</text>
</comment>
<feature type="domain" description="Glycoside hydrolase family 2 immunoglobulin-like beta-sandwich" evidence="9">
    <location>
        <begin position="215"/>
        <end position="320"/>
    </location>
</feature>
<comment type="catalytic activity">
    <reaction evidence="7">
        <text>a beta-D-glucuronoside + H2O = D-glucuronate + an alcohol</text>
        <dbReference type="Rhea" id="RHEA:17633"/>
        <dbReference type="ChEBI" id="CHEBI:15377"/>
        <dbReference type="ChEBI" id="CHEBI:30879"/>
        <dbReference type="ChEBI" id="CHEBI:58720"/>
        <dbReference type="ChEBI" id="CHEBI:83411"/>
        <dbReference type="EC" id="3.2.1.31"/>
    </reaction>
</comment>
<dbReference type="GO" id="GO:0019391">
    <property type="term" value="P:glucuronoside catabolic process"/>
    <property type="evidence" value="ECO:0007669"/>
    <property type="project" value="TreeGrafter"/>
</dbReference>
<protein>
    <recommendedName>
        <fullName evidence="4 7">Beta-glucuronidase</fullName>
        <ecNumber evidence="3 7">3.2.1.31</ecNumber>
    </recommendedName>
</protein>
<dbReference type="InterPro" id="IPR006101">
    <property type="entry name" value="Glyco_hydro_2"/>
</dbReference>
<dbReference type="GO" id="GO:0005975">
    <property type="term" value="P:carbohydrate metabolic process"/>
    <property type="evidence" value="ECO:0007669"/>
    <property type="project" value="InterPro"/>
</dbReference>
<evidence type="ECO:0000256" key="2">
    <source>
        <dbReference type="ARBA" id="ARBA00007401"/>
    </source>
</evidence>
<comment type="similarity">
    <text evidence="2 7">Belongs to the glycosyl hydrolase 2 family.</text>
</comment>
<accession>A0A8S1DNS9</accession>
<evidence type="ECO:0000313" key="12">
    <source>
        <dbReference type="EMBL" id="CAB3382735.1"/>
    </source>
</evidence>
<evidence type="ECO:0000313" key="13">
    <source>
        <dbReference type="Proteomes" id="UP000494165"/>
    </source>
</evidence>
<evidence type="ECO:0000256" key="3">
    <source>
        <dbReference type="ARBA" id="ARBA00012761"/>
    </source>
</evidence>
<dbReference type="PANTHER" id="PTHR10066">
    <property type="entry name" value="BETA-GLUCURONIDASE"/>
    <property type="match status" value="1"/>
</dbReference>
<dbReference type="Pfam" id="PF02836">
    <property type="entry name" value="Glyco_hydro_2_C"/>
    <property type="match status" value="1"/>
</dbReference>
<gene>
    <name evidence="12" type="ORF">CLODIP_2_CD12633</name>
</gene>
<dbReference type="InterPro" id="IPR008979">
    <property type="entry name" value="Galactose-bd-like_sf"/>
</dbReference>
<comment type="activity regulation">
    <text evidence="7">Inhibited by L-aspartic acid.</text>
</comment>
<dbReference type="GO" id="GO:0005615">
    <property type="term" value="C:extracellular space"/>
    <property type="evidence" value="ECO:0007669"/>
    <property type="project" value="TreeGrafter"/>
</dbReference>
<dbReference type="FunFam" id="2.60.120.260:FF:000027">
    <property type="entry name" value="Beta-glucuronidase"/>
    <property type="match status" value="1"/>
</dbReference>
<dbReference type="SUPFAM" id="SSF49303">
    <property type="entry name" value="beta-Galactosidase/glucuronidase domain"/>
    <property type="match status" value="1"/>
</dbReference>